<dbReference type="EMBL" id="SNAA01000025">
    <property type="protein sequence ID" value="TDL74873.1"/>
    <property type="molecule type" value="Genomic_DNA"/>
</dbReference>
<keyword evidence="2" id="KW-0732">Signal</keyword>
<keyword evidence="4" id="KW-1185">Reference proteome</keyword>
<feature type="chain" id="PRO_5020551805" evidence="2">
    <location>
        <begin position="28"/>
        <end position="313"/>
    </location>
</feature>
<accession>A0A4R6A2I7</accession>
<dbReference type="AlphaFoldDB" id="A0A4R6A2I7"/>
<dbReference type="OrthoDB" id="7025476at2"/>
<evidence type="ECO:0000313" key="4">
    <source>
        <dbReference type="Proteomes" id="UP000295701"/>
    </source>
</evidence>
<comment type="caution">
    <text evidence="3">The sequence shown here is derived from an EMBL/GenBank/DDBJ whole genome shotgun (WGS) entry which is preliminary data.</text>
</comment>
<evidence type="ECO:0000256" key="2">
    <source>
        <dbReference type="SAM" id="SignalP"/>
    </source>
</evidence>
<feature type="region of interest" description="Disordered" evidence="1">
    <location>
        <begin position="29"/>
        <end position="54"/>
    </location>
</feature>
<feature type="compositionally biased region" description="Polar residues" evidence="1">
    <location>
        <begin position="29"/>
        <end position="53"/>
    </location>
</feature>
<reference evidence="3 4" key="1">
    <citation type="submission" date="2019-03" db="EMBL/GenBank/DDBJ databases">
        <title>Primorskyibacter sp. SS33 isolated from sediments.</title>
        <authorList>
            <person name="Xunke S."/>
        </authorList>
    </citation>
    <scope>NUCLEOTIDE SEQUENCE [LARGE SCALE GENOMIC DNA]</scope>
    <source>
        <strain evidence="3 4">SS33</strain>
    </source>
</reference>
<feature type="signal peptide" evidence="2">
    <location>
        <begin position="1"/>
        <end position="27"/>
    </location>
</feature>
<dbReference type="Proteomes" id="UP000295701">
    <property type="component" value="Unassembled WGS sequence"/>
</dbReference>
<evidence type="ECO:0000256" key="1">
    <source>
        <dbReference type="SAM" id="MobiDB-lite"/>
    </source>
</evidence>
<organism evidence="3 4">
    <name type="scientific">Palleronia sediminis</name>
    <dbReference type="NCBI Taxonomy" id="2547833"/>
    <lineage>
        <taxon>Bacteria</taxon>
        <taxon>Pseudomonadati</taxon>
        <taxon>Pseudomonadota</taxon>
        <taxon>Alphaproteobacteria</taxon>
        <taxon>Rhodobacterales</taxon>
        <taxon>Roseobacteraceae</taxon>
        <taxon>Palleronia</taxon>
    </lineage>
</organism>
<proteinExistence type="predicted"/>
<evidence type="ECO:0000313" key="3">
    <source>
        <dbReference type="EMBL" id="TDL74873.1"/>
    </source>
</evidence>
<protein>
    <submittedName>
        <fullName evidence="3">YfdX family protein</fullName>
    </submittedName>
</protein>
<dbReference type="RefSeq" id="WP_133398065.1">
    <property type="nucleotide sequence ID" value="NZ_SNAA01000025.1"/>
</dbReference>
<dbReference type="InterPro" id="IPR021236">
    <property type="entry name" value="Uncharacterised_YfdX"/>
</dbReference>
<sequence>MFDRKTPATLVSSLALAAVLAVTPAFAQDTTQPPTSETNSAVSESVQDEATTQVDERRAALLNDATRALEETENALNALDDGDTEAAVDALAIATGRLQSVVARDPGLALAPVDVQLLRRDLVSDVETIEAAREVIEDLVSDGRLQEARPLMRDFASEIVIETSNLPLATYPDAILRATAQIDAGEIDAARQTLSTALSTVVITEEVIALPVLRAQLLIDAAEEALEGDAGAAETDATETAETEPLEPSEYVEAARVQLQMAEALGYGEEGDFDELYDNLDELDEKIDLADDTGGIFDRIGDSFIRLKQRLFD</sequence>
<dbReference type="Pfam" id="PF10938">
    <property type="entry name" value="YfdX"/>
    <property type="match status" value="1"/>
</dbReference>
<name>A0A4R6A2I7_9RHOB</name>
<gene>
    <name evidence="3" type="ORF">E2L08_15790</name>
</gene>